<evidence type="ECO:0000313" key="10">
    <source>
        <dbReference type="EMBL" id="GGW61932.1"/>
    </source>
</evidence>
<dbReference type="Proteomes" id="UP000647585">
    <property type="component" value="Unassembled WGS sequence"/>
</dbReference>
<feature type="compositionally biased region" description="Pro residues" evidence="7">
    <location>
        <begin position="55"/>
        <end position="65"/>
    </location>
</feature>
<proteinExistence type="inferred from homology"/>
<organism evidence="10 11">
    <name type="scientific">Halomonas johnsoniae</name>
    <dbReference type="NCBI Taxonomy" id="502832"/>
    <lineage>
        <taxon>Bacteria</taxon>
        <taxon>Pseudomonadati</taxon>
        <taxon>Pseudomonadota</taxon>
        <taxon>Gammaproteobacteria</taxon>
        <taxon>Oceanospirillales</taxon>
        <taxon>Halomonadaceae</taxon>
        <taxon>Halomonas</taxon>
    </lineage>
</organism>
<feature type="region of interest" description="Disordered" evidence="7">
    <location>
        <begin position="285"/>
        <end position="307"/>
    </location>
</feature>
<feature type="signal peptide" evidence="8">
    <location>
        <begin position="1"/>
        <end position="26"/>
    </location>
</feature>
<gene>
    <name evidence="10" type="ORF">GCM10007158_23580</name>
</gene>
<feature type="region of interest" description="Disordered" evidence="7">
    <location>
        <begin position="23"/>
        <end position="85"/>
    </location>
</feature>
<keyword evidence="11" id="KW-1185">Reference proteome</keyword>
<feature type="chain" id="PRO_5045669796" description="PilY1 beta-propeller domain-containing protein" evidence="8">
    <location>
        <begin position="27"/>
        <end position="1149"/>
    </location>
</feature>
<name>A0ABQ2WLW6_9GAMM</name>
<dbReference type="EMBL" id="BMXO01000011">
    <property type="protein sequence ID" value="GGW61932.1"/>
    <property type="molecule type" value="Genomic_DNA"/>
</dbReference>
<keyword evidence="8" id="KW-0732">Signal</keyword>
<feature type="domain" description="PilY1 beta-propeller" evidence="9">
    <location>
        <begin position="697"/>
        <end position="903"/>
    </location>
</feature>
<dbReference type="InterPro" id="IPR008707">
    <property type="entry name" value="B-propeller_PilY1"/>
</dbReference>
<accession>A0ABQ2WLW6</accession>
<evidence type="ECO:0000256" key="8">
    <source>
        <dbReference type="SAM" id="SignalP"/>
    </source>
</evidence>
<protein>
    <recommendedName>
        <fullName evidence="9">PilY1 beta-propeller domain-containing protein</fullName>
    </recommendedName>
</protein>
<evidence type="ECO:0000256" key="5">
    <source>
        <dbReference type="ARBA" id="ARBA00022837"/>
    </source>
</evidence>
<evidence type="ECO:0000259" key="9">
    <source>
        <dbReference type="Pfam" id="PF05567"/>
    </source>
</evidence>
<comment type="caution">
    <text evidence="10">The sequence shown here is derived from an EMBL/GenBank/DDBJ whole genome shotgun (WGS) entry which is preliminary data.</text>
</comment>
<keyword evidence="3" id="KW-1029">Fimbrium biogenesis</keyword>
<keyword evidence="6" id="KW-0281">Fimbrium</keyword>
<feature type="compositionally biased region" description="Polar residues" evidence="7">
    <location>
        <begin position="298"/>
        <end position="307"/>
    </location>
</feature>
<sequence length="1149" mass="122232">MTQRSFAVFMLTTALTFGALGQPAFGAGTFPPPTDPTPTPPTEPEPTPEPEPEPEPTPPPEPEPPIGGGGDDPIDENFDIPNDRVGVSPAPLNVVSRVPPNVLLILDNSESGQEGLDGRVAVGNQPGDRENLAACQPNTFNASACPAGARSPLSKSSIMKRVGRDLIERYRGDLNLGLMAYQQNPASRTRDAAFSGSTVVWRLTERGLAARYSSNANPSWYDPNFDGAWNATTKRYRARLPGTNIYAFFNVGVPGYMFEENFSTGLPRNDVTEYWRRISNPTATSDQLSERYRGLTTGGSNSPSIGDGVSYSNPVNSNFTLPLVDSLRQRGIPNWGAHTASMQLNQWEWRTTSSPGLGYLHVPIGGLNNDGTVNAAHWEAIETKLGTQRHEWNGSGNPMTDPSWPLLATGLTPIEGTMYTARDYFLNNSGSGSAFGTNQGRRAGISIPNLNNPDAQQCLINANIWLTDGLPSVDRFGNSLGNNVSGALASAEAAIKRLYDDTGARLTNPVRTYVVGFNLPPDIANLPNVSDDPLGDLARAGGTERAYFANDEASLNQVMQQVLGSIIAASQSNTSAAVNSDEFGVEDGNLLYTAGFRSEDWSGRLAAFAVQADGSRSSRWNAETQLAQQAGNRRLLTTRRLENGSRAGALLSAETSGLTSAEVRWLQGENVQGLRTRQSLLGDIINANPVLLQGAGSRPPLLMVAANDGMLHGFHANTGQELFAYLPSELTQGEAPPIRSLTRTDYNHRYFVDGTPAVRDVNISGGPSAVAVGTMGAGGRTVFALDVSNPANMGANSVLWEFRHPELGTGVSQPTITQLTDGTWAAIFGNGYNSVGYQASLFVVNLTTGRLIAHLKTNTGSEAAPNGLATPTVTAWPSYNGARFAYAGDLAGNMWRFPLTAGSSINRLYQDSASQPITSAPAVTLSSGSPDTLMVMFGTGSYFRSGDIGNNATQQFLGIQDRVGRTTTYGTSDLLTQRISGNASRDGFNLRASTNLAPSSNQRGWRIELPPGERVIAAPSISSSLPRRVRFSTLLPDESDPCGGGREGFFMSLLADTGGSGGMTTFDFNGDGQPDSDATINGDAITGLQAGTGERLVGVNDGQVERLFVGNPDDPSASPNGDGSITIGFNADHLGRRAWRQLTDEETDG</sequence>
<dbReference type="Pfam" id="PF05567">
    <property type="entry name" value="T4P_PilY1"/>
    <property type="match status" value="1"/>
</dbReference>
<dbReference type="RefSeq" id="WP_230478454.1">
    <property type="nucleotide sequence ID" value="NZ_BMXO01000011.1"/>
</dbReference>
<evidence type="ECO:0000256" key="3">
    <source>
        <dbReference type="ARBA" id="ARBA00022558"/>
    </source>
</evidence>
<evidence type="ECO:0000256" key="1">
    <source>
        <dbReference type="ARBA" id="ARBA00004561"/>
    </source>
</evidence>
<evidence type="ECO:0000256" key="4">
    <source>
        <dbReference type="ARBA" id="ARBA00022723"/>
    </source>
</evidence>
<evidence type="ECO:0000313" key="11">
    <source>
        <dbReference type="Proteomes" id="UP000647585"/>
    </source>
</evidence>
<evidence type="ECO:0000256" key="7">
    <source>
        <dbReference type="SAM" id="MobiDB-lite"/>
    </source>
</evidence>
<reference evidence="11" key="1">
    <citation type="journal article" date="2019" name="Int. J. Syst. Evol. Microbiol.">
        <title>The Global Catalogue of Microorganisms (GCM) 10K type strain sequencing project: providing services to taxonomists for standard genome sequencing and annotation.</title>
        <authorList>
            <consortium name="The Broad Institute Genomics Platform"/>
            <consortium name="The Broad Institute Genome Sequencing Center for Infectious Disease"/>
            <person name="Wu L."/>
            <person name="Ma J."/>
        </authorList>
    </citation>
    <scope>NUCLEOTIDE SEQUENCE [LARGE SCALE GENOMIC DNA]</scope>
    <source>
        <strain evidence="11">KCTC 22157</strain>
    </source>
</reference>
<feature type="compositionally biased region" description="Pro residues" evidence="7">
    <location>
        <begin position="30"/>
        <end position="45"/>
    </location>
</feature>
<keyword evidence="5" id="KW-0106">Calcium</keyword>
<dbReference type="InterPro" id="IPR011047">
    <property type="entry name" value="Quinoprotein_ADH-like_sf"/>
</dbReference>
<evidence type="ECO:0000256" key="6">
    <source>
        <dbReference type="ARBA" id="ARBA00023263"/>
    </source>
</evidence>
<keyword evidence="4" id="KW-0479">Metal-binding</keyword>
<comment type="subcellular location">
    <subcellularLocation>
        <location evidence="1">Fimbrium</location>
    </subcellularLocation>
</comment>
<evidence type="ECO:0000256" key="2">
    <source>
        <dbReference type="ARBA" id="ARBA00008387"/>
    </source>
</evidence>
<comment type="similarity">
    <text evidence="2">Belongs to the PilY1 family.</text>
</comment>
<dbReference type="SUPFAM" id="SSF50998">
    <property type="entry name" value="Quinoprotein alcohol dehydrogenase-like"/>
    <property type="match status" value="1"/>
</dbReference>